<evidence type="ECO:0000313" key="6">
    <source>
        <dbReference type="Proteomes" id="UP000094526"/>
    </source>
</evidence>
<dbReference type="OrthoDB" id="6417021at2759"/>
<dbReference type="Pfam" id="PF01408">
    <property type="entry name" value="GFO_IDH_MocA"/>
    <property type="match status" value="1"/>
</dbReference>
<dbReference type="Pfam" id="PF22725">
    <property type="entry name" value="GFO_IDH_MocA_C3"/>
    <property type="match status" value="1"/>
</dbReference>
<dbReference type="SUPFAM" id="SSF51735">
    <property type="entry name" value="NAD(P)-binding Rossmann-fold domains"/>
    <property type="match status" value="2"/>
</dbReference>
<dbReference type="PANTHER" id="PTHR43708:SF5">
    <property type="entry name" value="CONSERVED EXPRESSED OXIDOREDUCTASE (EUROFUNG)-RELATED"/>
    <property type="match status" value="1"/>
</dbReference>
<dbReference type="GO" id="GO:0004420">
    <property type="term" value="F:hydroxymethylglutaryl-CoA reductase (NADPH) activity"/>
    <property type="evidence" value="ECO:0007669"/>
    <property type="project" value="InterPro"/>
</dbReference>
<dbReference type="InterPro" id="IPR036291">
    <property type="entry name" value="NAD(P)-bd_dom_sf"/>
</dbReference>
<keyword evidence="6" id="KW-1185">Reference proteome</keyword>
<dbReference type="SUPFAM" id="SSF55347">
    <property type="entry name" value="Glyceraldehyde-3-phosphate dehydrogenase-like, C-terminal domain"/>
    <property type="match status" value="1"/>
</dbReference>
<dbReference type="Gene3D" id="3.40.50.720">
    <property type="entry name" value="NAD(P)-binding Rossmann-like Domain"/>
    <property type="match status" value="1"/>
</dbReference>
<evidence type="ECO:0000256" key="2">
    <source>
        <dbReference type="ARBA" id="ARBA00023002"/>
    </source>
</evidence>
<gene>
    <name evidence="5" type="ORF">CLCR_07055</name>
</gene>
<keyword evidence="2" id="KW-0560">Oxidoreductase</keyword>
<feature type="domain" description="Gfo/Idh/MocA-like oxidoreductase N-terminal" evidence="3">
    <location>
        <begin position="6"/>
        <end position="103"/>
    </location>
</feature>
<dbReference type="EMBL" id="LGRB01000010">
    <property type="protein sequence ID" value="OCT50749.1"/>
    <property type="molecule type" value="Genomic_DNA"/>
</dbReference>
<reference evidence="6" key="1">
    <citation type="submission" date="2015-07" db="EMBL/GenBank/DDBJ databases">
        <authorList>
            <person name="Teixeira M.M."/>
            <person name="Souza R.C."/>
            <person name="Almeida L.G."/>
            <person name="Vicente V.A."/>
            <person name="de Hoog S."/>
            <person name="Bocca A.L."/>
            <person name="de Almeida S.R."/>
            <person name="Vasconcelos A.T."/>
            <person name="Felipe M.S."/>
        </authorList>
    </citation>
    <scope>NUCLEOTIDE SEQUENCE [LARGE SCALE GENOMIC DNA]</scope>
    <source>
        <strain evidence="6">KSF</strain>
    </source>
</reference>
<dbReference type="VEuPathDB" id="FungiDB:CLCR_07055"/>
<feature type="domain" description="GFO/IDH/MocA-like oxidoreductase" evidence="4">
    <location>
        <begin position="182"/>
        <end position="306"/>
    </location>
</feature>
<dbReference type="InterPro" id="IPR000683">
    <property type="entry name" value="Gfo/Idh/MocA-like_OxRdtase_N"/>
</dbReference>
<dbReference type="Gene3D" id="1.10.3270.10">
    <property type="entry name" value="HMGR, N-terminal domain"/>
    <property type="match status" value="1"/>
</dbReference>
<organism evidence="5 6">
    <name type="scientific">Cladophialophora carrionii</name>
    <dbReference type="NCBI Taxonomy" id="86049"/>
    <lineage>
        <taxon>Eukaryota</taxon>
        <taxon>Fungi</taxon>
        <taxon>Dikarya</taxon>
        <taxon>Ascomycota</taxon>
        <taxon>Pezizomycotina</taxon>
        <taxon>Eurotiomycetes</taxon>
        <taxon>Chaetothyriomycetidae</taxon>
        <taxon>Chaetothyriales</taxon>
        <taxon>Herpotrichiellaceae</taxon>
        <taxon>Cladophialophora</taxon>
    </lineage>
</organism>
<dbReference type="InterPro" id="IPR055170">
    <property type="entry name" value="GFO_IDH_MocA-like_dom"/>
</dbReference>
<dbReference type="VEuPathDB" id="FungiDB:G647_05271"/>
<dbReference type="InterPro" id="IPR051317">
    <property type="entry name" value="Gfo/Idh/MocA_oxidoreduct"/>
</dbReference>
<dbReference type="Gene3D" id="3.30.360.10">
    <property type="entry name" value="Dihydrodipicolinate Reductase, domain 2"/>
    <property type="match status" value="1"/>
</dbReference>
<dbReference type="Proteomes" id="UP000094526">
    <property type="component" value="Unassembled WGS sequence"/>
</dbReference>
<dbReference type="PANTHER" id="PTHR43708">
    <property type="entry name" value="CONSERVED EXPRESSED OXIDOREDUCTASE (EUROFUNG)"/>
    <property type="match status" value="1"/>
</dbReference>
<evidence type="ECO:0000259" key="4">
    <source>
        <dbReference type="Pfam" id="PF22725"/>
    </source>
</evidence>
<evidence type="ECO:0000259" key="3">
    <source>
        <dbReference type="Pfam" id="PF01408"/>
    </source>
</evidence>
<comment type="similarity">
    <text evidence="1">Belongs to the Gfo/Idh/MocA family.</text>
</comment>
<proteinExistence type="inferred from homology"/>
<dbReference type="STRING" id="86049.A0A1C1CQG9"/>
<evidence type="ECO:0000313" key="5">
    <source>
        <dbReference type="EMBL" id="OCT50749.1"/>
    </source>
</evidence>
<protein>
    <submittedName>
        <fullName evidence="5">Oxidoreductase domain-containing protein</fullName>
    </submittedName>
</protein>
<accession>A0A1C1CQG9</accession>
<evidence type="ECO:0000256" key="1">
    <source>
        <dbReference type="ARBA" id="ARBA00010928"/>
    </source>
</evidence>
<comment type="caution">
    <text evidence="5">The sequence shown here is derived from an EMBL/GenBank/DDBJ whole genome shotgun (WGS) entry which is preliminary data.</text>
</comment>
<dbReference type="InterPro" id="IPR023282">
    <property type="entry name" value="HMG_CoA_Rdtase_N"/>
</dbReference>
<dbReference type="AlphaFoldDB" id="A0A1C1CQG9"/>
<dbReference type="GO" id="GO:0000166">
    <property type="term" value="F:nucleotide binding"/>
    <property type="evidence" value="ECO:0007669"/>
    <property type="project" value="InterPro"/>
</dbReference>
<sequence>MTPSAIRLGIIGYGFSTKCFHLPFINALPADFKVVAFFQRSEAPKDPQTADPGSHCTVDYPDVKHYSQKEDFFADETIDVVIVCSRQDTHAEYATRALNAGKHGTYIQWTDKTDGRTEILSFKQRAVTASERKIAKTGARVLVVVEKAFTRTTAEADDLIALAKQKDKILTVFQNRRWDNDFQTLRHLIAEDALGTIKELEIHYDVDFPFWMRNMNKKEYSPGEGMTFGLGSHTLDQALLLFGRPSTVAGFLRVLRGIDSEVEDSFTAVLQYEGEQKDLLVTVKTNVVSPLKDQLKYVAKGTKGSYVKHGTCIQEAQILGKPSLPATDPSFGHEPAHLYGLLTTKNEPFDRAHQTHEPDVNLWVGRYPTIPGHWLGFYENLRDAVRGKAEIAVKPEQSRDGIRLIELVRESSQTGAIVKWH</sequence>
<name>A0A1C1CQG9_9EURO</name>